<keyword evidence="2" id="KW-1185">Reference proteome</keyword>
<sequence length="132" mass="14178">MKKRTVVCIGAITLVYAGILIGKAVSTRTVHFQITSDFDGCVLYRGEGDPRHPLVVSARTATADDLLTVVRWDDASFVSGVAPLLPTIDIVAHVKADTVIDYAISALFWCDKEIVATKLEAGLRIPDAVSPP</sequence>
<evidence type="ECO:0000313" key="1">
    <source>
        <dbReference type="EMBL" id="WRQ88831.1"/>
    </source>
</evidence>
<dbReference type="Proteomes" id="UP000738431">
    <property type="component" value="Chromosome"/>
</dbReference>
<reference evidence="1 2" key="2">
    <citation type="submission" date="2023-12" db="EMBL/GenBank/DDBJ databases">
        <title>Description of an unclassified Opitutus bacterium of Verrucomicrobiota.</title>
        <authorList>
            <person name="Zhang D.-F."/>
        </authorList>
    </citation>
    <scope>NUCLEOTIDE SEQUENCE [LARGE SCALE GENOMIC DNA]</scope>
    <source>
        <strain evidence="1 2">WL0086</strain>
    </source>
</reference>
<protein>
    <submittedName>
        <fullName evidence="1">Uncharacterized protein</fullName>
    </submittedName>
</protein>
<dbReference type="EMBL" id="CP139781">
    <property type="protein sequence ID" value="WRQ88831.1"/>
    <property type="molecule type" value="Genomic_DNA"/>
</dbReference>
<reference evidence="1 2" key="1">
    <citation type="submission" date="2021-08" db="EMBL/GenBank/DDBJ databases">
        <authorList>
            <person name="Zhang D."/>
            <person name="Zhang A."/>
            <person name="Wang L."/>
        </authorList>
    </citation>
    <scope>NUCLEOTIDE SEQUENCE [LARGE SCALE GENOMIC DNA]</scope>
    <source>
        <strain evidence="1 2">WL0086</strain>
    </source>
</reference>
<evidence type="ECO:0000313" key="2">
    <source>
        <dbReference type="Proteomes" id="UP000738431"/>
    </source>
</evidence>
<gene>
    <name evidence="1" type="ORF">K1X11_005400</name>
</gene>
<organism evidence="1 2">
    <name type="scientific">Actomonas aquatica</name>
    <dbReference type="NCBI Taxonomy" id="2866162"/>
    <lineage>
        <taxon>Bacteria</taxon>
        <taxon>Pseudomonadati</taxon>
        <taxon>Verrucomicrobiota</taxon>
        <taxon>Opitutia</taxon>
        <taxon>Opitutales</taxon>
        <taxon>Opitutaceae</taxon>
        <taxon>Actomonas</taxon>
    </lineage>
</organism>
<name>A0ABZ1CBK5_9BACT</name>
<accession>A0ABZ1CBK5</accession>
<dbReference type="RefSeq" id="WP_324726107.1">
    <property type="nucleotide sequence ID" value="NZ_CP139781.1"/>
</dbReference>
<proteinExistence type="predicted"/>